<keyword evidence="1" id="KW-1133">Transmembrane helix</keyword>
<evidence type="ECO:0000256" key="1">
    <source>
        <dbReference type="SAM" id="Phobius"/>
    </source>
</evidence>
<sequence>MSVWISFTFREGISLAYYTISVSLTAFLTCISALSCSSSSPCYHSRSLALHFWDHLWQEVRR</sequence>
<keyword evidence="1" id="KW-0812">Transmembrane</keyword>
<comment type="caution">
    <text evidence="2">The sequence shown here is derived from an EMBL/GenBank/DDBJ whole genome shotgun (WGS) entry which is preliminary data.</text>
</comment>
<reference evidence="2" key="1">
    <citation type="submission" date="2021-03" db="EMBL/GenBank/DDBJ databases">
        <title>Evolutionary innovations through gain and loss of genes in the ectomycorrhizal Boletales.</title>
        <authorList>
            <person name="Wu G."/>
            <person name="Miyauchi S."/>
            <person name="Morin E."/>
            <person name="Yang Z.-L."/>
            <person name="Xu J."/>
            <person name="Martin F.M."/>
        </authorList>
    </citation>
    <scope>NUCLEOTIDE SEQUENCE</scope>
    <source>
        <strain evidence="2">BR01</strain>
    </source>
</reference>
<evidence type="ECO:0000313" key="3">
    <source>
        <dbReference type="Proteomes" id="UP000683000"/>
    </source>
</evidence>
<dbReference type="Proteomes" id="UP000683000">
    <property type="component" value="Unassembled WGS sequence"/>
</dbReference>
<keyword evidence="3" id="KW-1185">Reference proteome</keyword>
<protein>
    <submittedName>
        <fullName evidence="2">Uncharacterized protein</fullName>
    </submittedName>
</protein>
<dbReference type="EMBL" id="JAGFBS010000017">
    <property type="protein sequence ID" value="KAG6374755.1"/>
    <property type="molecule type" value="Genomic_DNA"/>
</dbReference>
<organism evidence="2 3">
    <name type="scientific">Boletus reticuloceps</name>
    <dbReference type="NCBI Taxonomy" id="495285"/>
    <lineage>
        <taxon>Eukaryota</taxon>
        <taxon>Fungi</taxon>
        <taxon>Dikarya</taxon>
        <taxon>Basidiomycota</taxon>
        <taxon>Agaricomycotina</taxon>
        <taxon>Agaricomycetes</taxon>
        <taxon>Agaricomycetidae</taxon>
        <taxon>Boletales</taxon>
        <taxon>Boletineae</taxon>
        <taxon>Boletaceae</taxon>
        <taxon>Boletoideae</taxon>
        <taxon>Boletus</taxon>
    </lineage>
</organism>
<proteinExistence type="predicted"/>
<gene>
    <name evidence="2" type="ORF">JVT61DRAFT_4131</name>
</gene>
<feature type="transmembrane region" description="Helical" evidence="1">
    <location>
        <begin position="15"/>
        <end position="36"/>
    </location>
</feature>
<dbReference type="AlphaFoldDB" id="A0A8I2YMA1"/>
<keyword evidence="1" id="KW-0472">Membrane</keyword>
<name>A0A8I2YMA1_9AGAM</name>
<accession>A0A8I2YMA1</accession>
<evidence type="ECO:0000313" key="2">
    <source>
        <dbReference type="EMBL" id="KAG6374755.1"/>
    </source>
</evidence>